<evidence type="ECO:0000313" key="4">
    <source>
        <dbReference type="Proteomes" id="UP001221924"/>
    </source>
</evidence>
<dbReference type="RefSeq" id="WP_275202872.1">
    <property type="nucleotide sequence ID" value="NZ_JARFID010000225.1"/>
</dbReference>
<comment type="caution">
    <text evidence="3">The sequence shown here is derived from an EMBL/GenBank/DDBJ whole genome shotgun (WGS) entry which is preliminary data.</text>
</comment>
<sequence length="79" mass="8868">YPEYKGTSYVDTDGDGMPDAWETANGLNPNDPSDANKYCTGDGYTNIEKYINGISTKNRIDWTDMKNNYDTLAEKGKLM</sequence>
<proteinExistence type="predicted"/>
<dbReference type="PANTHER" id="PTHR42970">
    <property type="entry name" value="PECTATE LYASE C-RELATED"/>
    <property type="match status" value="1"/>
</dbReference>
<protein>
    <submittedName>
        <fullName evidence="3">Thrombospondin type 3 repeat-containing protein</fullName>
    </submittedName>
</protein>
<evidence type="ECO:0000313" key="3">
    <source>
        <dbReference type="EMBL" id="MDE8697749.1"/>
    </source>
</evidence>
<gene>
    <name evidence="3" type="ORF">PZH42_27195</name>
</gene>
<evidence type="ECO:0000256" key="2">
    <source>
        <dbReference type="ARBA" id="ARBA00023180"/>
    </source>
</evidence>
<keyword evidence="1" id="KW-0479">Metal-binding</keyword>
<dbReference type="EMBL" id="JARFID010000225">
    <property type="protein sequence ID" value="MDE8697749.1"/>
    <property type="molecule type" value="Genomic_DNA"/>
</dbReference>
<reference evidence="3" key="1">
    <citation type="submission" date="2023-03" db="EMBL/GenBank/DDBJ databases">
        <title>DFI Biobank Strains.</title>
        <authorList>
            <person name="Mostad J."/>
            <person name="Paddock L."/>
            <person name="Medina S."/>
            <person name="Waligurski E."/>
            <person name="Barat B."/>
            <person name="Smith R."/>
            <person name="Burgo V."/>
            <person name="Metcalfe C."/>
            <person name="Woodson C."/>
            <person name="Sundararajan A."/>
            <person name="Ramaswamy R."/>
            <person name="Lin H."/>
            <person name="Pamer E.G."/>
        </authorList>
    </citation>
    <scope>NUCLEOTIDE SEQUENCE</scope>
    <source>
        <strain evidence="3">DFI.9.5</strain>
    </source>
</reference>
<evidence type="ECO:0000256" key="1">
    <source>
        <dbReference type="ARBA" id="ARBA00022723"/>
    </source>
</evidence>
<dbReference type="GO" id="GO:0046872">
    <property type="term" value="F:metal ion binding"/>
    <property type="evidence" value="ECO:0007669"/>
    <property type="project" value="UniProtKB-KW"/>
</dbReference>
<keyword evidence="2" id="KW-0325">Glycoprotein</keyword>
<dbReference type="InterPro" id="IPR052063">
    <property type="entry name" value="Polysaccharide_Lyase_1"/>
</dbReference>
<dbReference type="AlphaFoldDB" id="A0AAW6MCP7"/>
<dbReference type="Proteomes" id="UP001221924">
    <property type="component" value="Unassembled WGS sequence"/>
</dbReference>
<accession>A0AAW6MCP7</accession>
<feature type="non-terminal residue" evidence="3">
    <location>
        <position position="1"/>
    </location>
</feature>
<dbReference type="PANTHER" id="PTHR42970:SF1">
    <property type="entry name" value="PECTATE LYASE C-RELATED"/>
    <property type="match status" value="1"/>
</dbReference>
<name>A0AAW6MCP7_9BACE</name>
<organism evidence="3 4">
    <name type="scientific">Bacteroides cellulosilyticus</name>
    <dbReference type="NCBI Taxonomy" id="246787"/>
    <lineage>
        <taxon>Bacteria</taxon>
        <taxon>Pseudomonadati</taxon>
        <taxon>Bacteroidota</taxon>
        <taxon>Bacteroidia</taxon>
        <taxon>Bacteroidales</taxon>
        <taxon>Bacteroidaceae</taxon>
        <taxon>Bacteroides</taxon>
    </lineage>
</organism>